<accession>A0A926NAF7</accession>
<dbReference type="Pfam" id="PF04715">
    <property type="entry name" value="Anth_synt_I_N"/>
    <property type="match status" value="1"/>
</dbReference>
<reference evidence="15" key="1">
    <citation type="submission" date="2020-09" db="EMBL/GenBank/DDBJ databases">
        <title>A novel bacterium of genus Hazenella, isolated from South China Sea.</title>
        <authorList>
            <person name="Huang H."/>
            <person name="Mo K."/>
            <person name="Hu Y."/>
        </authorList>
    </citation>
    <scope>NUCLEOTIDE SEQUENCE</scope>
    <source>
        <strain evidence="15">IB182357</strain>
    </source>
</reference>
<keyword evidence="6 12" id="KW-0028">Amino-acid biosynthesis</keyword>
<evidence type="ECO:0000256" key="5">
    <source>
        <dbReference type="ARBA" id="ARBA00020653"/>
    </source>
</evidence>
<dbReference type="InterPro" id="IPR005801">
    <property type="entry name" value="ADC_synthase"/>
</dbReference>
<evidence type="ECO:0000256" key="12">
    <source>
        <dbReference type="RuleBase" id="RU364045"/>
    </source>
</evidence>
<dbReference type="InterPro" id="IPR006805">
    <property type="entry name" value="Anth_synth_I_N"/>
</dbReference>
<keyword evidence="12" id="KW-0479">Metal-binding</keyword>
<evidence type="ECO:0000259" key="13">
    <source>
        <dbReference type="Pfam" id="PF00425"/>
    </source>
</evidence>
<dbReference type="InterPro" id="IPR019999">
    <property type="entry name" value="Anth_synth_I-like"/>
</dbReference>
<comment type="caution">
    <text evidence="15">The sequence shown here is derived from an EMBL/GenBank/DDBJ whole genome shotgun (WGS) entry which is preliminary data.</text>
</comment>
<comment type="similarity">
    <text evidence="2 12">Belongs to the anthranilate synthase component I family.</text>
</comment>
<dbReference type="InterPro" id="IPR005256">
    <property type="entry name" value="Anth_synth_I_PabB"/>
</dbReference>
<evidence type="ECO:0000256" key="4">
    <source>
        <dbReference type="ARBA" id="ARBA00012266"/>
    </source>
</evidence>
<keyword evidence="9 12" id="KW-0456">Lyase</keyword>
<keyword evidence="7 12" id="KW-0822">Tryptophan biosynthesis</keyword>
<evidence type="ECO:0000256" key="8">
    <source>
        <dbReference type="ARBA" id="ARBA00023141"/>
    </source>
</evidence>
<evidence type="ECO:0000313" key="15">
    <source>
        <dbReference type="EMBL" id="MBD1371615.1"/>
    </source>
</evidence>
<comment type="catalytic activity">
    <reaction evidence="11 12">
        <text>chorismate + L-glutamine = anthranilate + pyruvate + L-glutamate + H(+)</text>
        <dbReference type="Rhea" id="RHEA:21732"/>
        <dbReference type="ChEBI" id="CHEBI:15361"/>
        <dbReference type="ChEBI" id="CHEBI:15378"/>
        <dbReference type="ChEBI" id="CHEBI:16567"/>
        <dbReference type="ChEBI" id="CHEBI:29748"/>
        <dbReference type="ChEBI" id="CHEBI:29985"/>
        <dbReference type="ChEBI" id="CHEBI:58359"/>
        <dbReference type="EC" id="4.1.3.27"/>
    </reaction>
</comment>
<keyword evidence="12" id="KW-0460">Magnesium</keyword>
<organism evidence="15 16">
    <name type="scientific">Polycladospora coralii</name>
    <dbReference type="NCBI Taxonomy" id="2771432"/>
    <lineage>
        <taxon>Bacteria</taxon>
        <taxon>Bacillati</taxon>
        <taxon>Bacillota</taxon>
        <taxon>Bacilli</taxon>
        <taxon>Bacillales</taxon>
        <taxon>Thermoactinomycetaceae</taxon>
        <taxon>Polycladospora</taxon>
    </lineage>
</organism>
<evidence type="ECO:0000259" key="14">
    <source>
        <dbReference type="Pfam" id="PF04715"/>
    </source>
</evidence>
<feature type="domain" description="Anthranilate synthase component I N-terminal" evidence="14">
    <location>
        <begin position="29"/>
        <end position="170"/>
    </location>
</feature>
<comment type="pathway">
    <text evidence="1 12">Amino-acid biosynthesis; L-tryptophan biosynthesis; L-tryptophan from chorismate: step 1/5.</text>
</comment>
<dbReference type="SUPFAM" id="SSF56322">
    <property type="entry name" value="ADC synthase"/>
    <property type="match status" value="1"/>
</dbReference>
<dbReference type="PANTHER" id="PTHR11236">
    <property type="entry name" value="AMINOBENZOATE/ANTHRANILATE SYNTHASE"/>
    <property type="match status" value="1"/>
</dbReference>
<evidence type="ECO:0000256" key="6">
    <source>
        <dbReference type="ARBA" id="ARBA00022605"/>
    </source>
</evidence>
<dbReference type="RefSeq" id="WP_191141647.1">
    <property type="nucleotide sequence ID" value="NZ_JACXAH010000005.1"/>
</dbReference>
<evidence type="ECO:0000256" key="3">
    <source>
        <dbReference type="ARBA" id="ARBA00011575"/>
    </source>
</evidence>
<comment type="cofactor">
    <cofactor evidence="12">
        <name>Mg(2+)</name>
        <dbReference type="ChEBI" id="CHEBI:18420"/>
    </cofactor>
</comment>
<evidence type="ECO:0000256" key="11">
    <source>
        <dbReference type="ARBA" id="ARBA00047683"/>
    </source>
</evidence>
<evidence type="ECO:0000256" key="1">
    <source>
        <dbReference type="ARBA" id="ARBA00004873"/>
    </source>
</evidence>
<sequence length="507" mass="57457">MSIYPSLTDVKHLAQHYSFIPVCKTIVVDTETPVSLYHRMLQESYSFLLESVEGGEKWSRYSYIGADPFLIVKGQNGKFQLKSRDRRDIQMTFDPINLVQQLLDEHHAPQYEGYPPFLGGAVGTIGYESIRYFEPNRPLIQEDQLFHHHDFHLMFVDRMIVFDHLKQQVLFVGFLKVVEEMDTEALTIGYEQLTEELKEWAVAFIRQSKQILPIETVDLTEQPIRNASVNMSKNTYIEKVKQAKAYIDSGDVFQVVLSQKWTMDDPPDPMLTYRILRILNPSPYMYYLRLDDEVIVGSSPELLVRVHDRKVGIRPIAGSRPRGKGRDEDNRLKESLLADEKECAEHMMLVDLGRNDLGRIARFGSVQVSDLKSIEKYSHVMHMVSHVSATLDEPYRELDAFAAAFPAGTLSGAPKIRAMEIIAELEPEPRGIYGGAIGYFSFTGNIDACIAIRTIHFKDQRATVQAGAGVVTDSDPEAEYQETVNKAKGALLSLEIAKSYRAVEGAV</sequence>
<dbReference type="AlphaFoldDB" id="A0A926NAF7"/>
<evidence type="ECO:0000256" key="9">
    <source>
        <dbReference type="ARBA" id="ARBA00023239"/>
    </source>
</evidence>
<dbReference type="PRINTS" id="PR00095">
    <property type="entry name" value="ANTSNTHASEI"/>
</dbReference>
<keyword evidence="16" id="KW-1185">Reference proteome</keyword>
<dbReference type="GO" id="GO:0046872">
    <property type="term" value="F:metal ion binding"/>
    <property type="evidence" value="ECO:0007669"/>
    <property type="project" value="UniProtKB-KW"/>
</dbReference>
<evidence type="ECO:0000313" key="16">
    <source>
        <dbReference type="Proteomes" id="UP000661691"/>
    </source>
</evidence>
<dbReference type="GO" id="GO:0004049">
    <property type="term" value="F:anthranilate synthase activity"/>
    <property type="evidence" value="ECO:0007669"/>
    <property type="project" value="UniProtKB-EC"/>
</dbReference>
<dbReference type="GO" id="GO:0000162">
    <property type="term" value="P:L-tryptophan biosynthetic process"/>
    <property type="evidence" value="ECO:0007669"/>
    <property type="project" value="UniProtKB-KW"/>
</dbReference>
<dbReference type="EMBL" id="JACXAH010000005">
    <property type="protein sequence ID" value="MBD1371615.1"/>
    <property type="molecule type" value="Genomic_DNA"/>
</dbReference>
<evidence type="ECO:0000256" key="2">
    <source>
        <dbReference type="ARBA" id="ARBA00009562"/>
    </source>
</evidence>
<comment type="function">
    <text evidence="10 12">Part of a heterotetrameric complex that catalyzes the two-step biosynthesis of anthranilate, an intermediate in the biosynthesis of L-tryptophan. In the first step, the glutamine-binding beta subunit (TrpG) of anthranilate synthase (AS) provides the glutamine amidotransferase activity which generates ammonia as a substrate that, along with chorismate, is used in the second step, catalyzed by the large alpha subunit of AS (TrpE) to produce anthranilate. In the absence of TrpG, TrpE can synthesize anthranilate directly from chorismate and high concentrations of ammonia.</text>
</comment>
<dbReference type="NCBIfam" id="TIGR00564">
    <property type="entry name" value="trpE_most"/>
    <property type="match status" value="1"/>
</dbReference>
<dbReference type="Gene3D" id="3.60.120.10">
    <property type="entry name" value="Anthranilate synthase"/>
    <property type="match status" value="1"/>
</dbReference>
<dbReference type="Proteomes" id="UP000661691">
    <property type="component" value="Unassembled WGS sequence"/>
</dbReference>
<dbReference type="EC" id="4.1.3.27" evidence="4 12"/>
<evidence type="ECO:0000256" key="10">
    <source>
        <dbReference type="ARBA" id="ARBA00025634"/>
    </source>
</evidence>
<dbReference type="InterPro" id="IPR015890">
    <property type="entry name" value="Chorismate_C"/>
</dbReference>
<keyword evidence="8 12" id="KW-0057">Aromatic amino acid biosynthesis</keyword>
<gene>
    <name evidence="12 15" type="primary">trpE</name>
    <name evidence="15" type="ORF">IC620_04490</name>
</gene>
<dbReference type="Pfam" id="PF00425">
    <property type="entry name" value="Chorismate_bind"/>
    <property type="match status" value="1"/>
</dbReference>
<protein>
    <recommendedName>
        <fullName evidence="5 12">Anthranilate synthase component 1</fullName>
        <ecNumber evidence="4 12">4.1.3.27</ecNumber>
    </recommendedName>
</protein>
<name>A0A926NAF7_9BACL</name>
<proteinExistence type="inferred from homology"/>
<feature type="domain" description="Chorismate-utilising enzyme C-terminal" evidence="13">
    <location>
        <begin position="233"/>
        <end position="486"/>
    </location>
</feature>
<dbReference type="PANTHER" id="PTHR11236:SF9">
    <property type="entry name" value="ANTHRANILATE SYNTHASE COMPONENT 1"/>
    <property type="match status" value="1"/>
</dbReference>
<comment type="subunit">
    <text evidence="3 12">Heterotetramer consisting of two non-identical subunits: a beta subunit (TrpG) and a large alpha subunit (TrpE).</text>
</comment>
<evidence type="ECO:0000256" key="7">
    <source>
        <dbReference type="ARBA" id="ARBA00022822"/>
    </source>
</evidence>